<protein>
    <recommendedName>
        <fullName evidence="5">Zinc finger PHD-type domain-containing protein</fullName>
    </recommendedName>
</protein>
<dbReference type="InterPro" id="IPR001965">
    <property type="entry name" value="Znf_PHD"/>
</dbReference>
<dbReference type="Gene3D" id="3.30.40.10">
    <property type="entry name" value="Zinc/RING finger domain, C3HC4 (zinc finger)"/>
    <property type="match status" value="1"/>
</dbReference>
<accession>A0ABC8K060</accession>
<dbReference type="SUPFAM" id="SSF57889">
    <property type="entry name" value="Cysteine-rich domain"/>
    <property type="match status" value="4"/>
</dbReference>
<evidence type="ECO:0000313" key="6">
    <source>
        <dbReference type="EMBL" id="CAH8349855.1"/>
    </source>
</evidence>
<dbReference type="InterPro" id="IPR013083">
    <property type="entry name" value="Znf_RING/FYVE/PHD"/>
</dbReference>
<dbReference type="PANTHER" id="PTHR32410:SF160">
    <property type="entry name" value="CYSTEINE_HISTIDINE-RICH C1 DOMAIN FAMILY PROTEIN"/>
    <property type="match status" value="1"/>
</dbReference>
<keyword evidence="3" id="KW-0863">Zinc-finger</keyword>
<feature type="domain" description="Zinc finger PHD-type" evidence="5">
    <location>
        <begin position="55"/>
        <end position="104"/>
    </location>
</feature>
<organism evidence="6 7">
    <name type="scientific">Eruca vesicaria subsp. sativa</name>
    <name type="common">Garden rocket</name>
    <name type="synonym">Eruca sativa</name>
    <dbReference type="NCBI Taxonomy" id="29727"/>
    <lineage>
        <taxon>Eukaryota</taxon>
        <taxon>Viridiplantae</taxon>
        <taxon>Streptophyta</taxon>
        <taxon>Embryophyta</taxon>
        <taxon>Tracheophyta</taxon>
        <taxon>Spermatophyta</taxon>
        <taxon>Magnoliopsida</taxon>
        <taxon>eudicotyledons</taxon>
        <taxon>Gunneridae</taxon>
        <taxon>Pentapetalae</taxon>
        <taxon>rosids</taxon>
        <taxon>malvids</taxon>
        <taxon>Brassicales</taxon>
        <taxon>Brassicaceae</taxon>
        <taxon>Brassiceae</taxon>
        <taxon>Eruca</taxon>
    </lineage>
</organism>
<dbReference type="PANTHER" id="PTHR32410">
    <property type="entry name" value="CYSTEINE/HISTIDINE-RICH C1 DOMAIN FAMILY PROTEIN"/>
    <property type="match status" value="1"/>
</dbReference>
<keyword evidence="7" id="KW-1185">Reference proteome</keyword>
<dbReference type="InterPro" id="IPR046349">
    <property type="entry name" value="C1-like_sf"/>
</dbReference>
<dbReference type="Proteomes" id="UP001642260">
    <property type="component" value="Unassembled WGS sequence"/>
</dbReference>
<evidence type="ECO:0000256" key="4">
    <source>
        <dbReference type="ARBA" id="ARBA00022833"/>
    </source>
</evidence>
<feature type="domain" description="Zinc finger PHD-type" evidence="5">
    <location>
        <begin position="106"/>
        <end position="167"/>
    </location>
</feature>
<evidence type="ECO:0000313" key="7">
    <source>
        <dbReference type="Proteomes" id="UP001642260"/>
    </source>
</evidence>
<dbReference type="Pfam" id="PF22926">
    <property type="entry name" value="C1-like_CT"/>
    <property type="match status" value="1"/>
</dbReference>
<evidence type="ECO:0000259" key="5">
    <source>
        <dbReference type="SMART" id="SM00249"/>
    </source>
</evidence>
<comment type="caution">
    <text evidence="6">The sequence shown here is derived from an EMBL/GenBank/DDBJ whole genome shotgun (WGS) entry which is preliminary data.</text>
</comment>
<dbReference type="InterPro" id="IPR053192">
    <property type="entry name" value="Vacuole_Formation_Reg"/>
</dbReference>
<dbReference type="SMART" id="SM00249">
    <property type="entry name" value="PHD"/>
    <property type="match status" value="4"/>
</dbReference>
<dbReference type="EMBL" id="CAKOAT010164043">
    <property type="protein sequence ID" value="CAH8349855.1"/>
    <property type="molecule type" value="Genomic_DNA"/>
</dbReference>
<dbReference type="GO" id="GO:0008270">
    <property type="term" value="F:zinc ion binding"/>
    <property type="evidence" value="ECO:0007669"/>
    <property type="project" value="UniProtKB-KW"/>
</dbReference>
<dbReference type="InterPro" id="IPR004146">
    <property type="entry name" value="DC1"/>
</dbReference>
<reference evidence="6 7" key="1">
    <citation type="submission" date="2022-03" db="EMBL/GenBank/DDBJ databases">
        <authorList>
            <person name="Macdonald S."/>
            <person name="Ahmed S."/>
            <person name="Newling K."/>
        </authorList>
    </citation>
    <scope>NUCLEOTIDE SEQUENCE [LARGE SCALE GENOMIC DNA]</scope>
</reference>
<keyword evidence="2" id="KW-0677">Repeat</keyword>
<dbReference type="Pfam" id="PF03107">
    <property type="entry name" value="C1_2"/>
    <property type="match status" value="5"/>
</dbReference>
<sequence length="536" mass="62025">MAPRISDLRDRLHRLKIREIPYTQQRRTVKAHDILRESHTRHVLQECTCDSREVVCKLCGNGVSYGSITYYCRLCKSYFHKNCLTITNPKIHEHTLTYLRRKHSFGCDACGFVRPDEIDMFGCLQCDFFVHRSCIFLPRVIKLTRHSHYLSHVFHILDDEAKCGVCQGRFSSGYGGYACIDKTCDYVVHSTCATNINVWDGIDHVEGEPEEGSSSKDASLEEMDDKKVHHFSHDHGLSRIPVDEECWQLCEACILPIDMGTFLGCKECSFALHEECARLPQEMDHPLHRHRLTLKVTKEGFFTCSACNQDSCGFKYQCCQEDCGFKIDAKCASFTDPFKHKTHKCPLYLRLEDLANRKSYLCCGCHEHSTTVATCTTCEDSSFDFKCLNLPPAIRYKYDIHPLILYFDRKHYKKQQLEKRRDSYLFLDWGRDRQPYSWCDVCEEEVHEYLLFYICFICRTTLHAKCILGSYPYMKPGHNIKVKGLKIQIASNSGASRPICHTCHRLCGDKLVFKENDLCFCSLKCIHSTKLVLTSE</sequence>
<evidence type="ECO:0000256" key="2">
    <source>
        <dbReference type="ARBA" id="ARBA00022737"/>
    </source>
</evidence>
<keyword evidence="1" id="KW-0479">Metal-binding</keyword>
<keyword evidence="4" id="KW-0862">Zinc</keyword>
<dbReference type="AlphaFoldDB" id="A0ABC8K060"/>
<feature type="domain" description="Zinc finger PHD-type" evidence="5">
    <location>
        <begin position="438"/>
        <end position="504"/>
    </location>
</feature>
<gene>
    <name evidence="6" type="ORF">ERUC_LOCUS17790</name>
</gene>
<evidence type="ECO:0000256" key="3">
    <source>
        <dbReference type="ARBA" id="ARBA00022771"/>
    </source>
</evidence>
<name>A0ABC8K060_ERUVS</name>
<feature type="domain" description="Zinc finger PHD-type" evidence="5">
    <location>
        <begin position="249"/>
        <end position="308"/>
    </location>
</feature>
<evidence type="ECO:0000256" key="1">
    <source>
        <dbReference type="ARBA" id="ARBA00022723"/>
    </source>
</evidence>
<dbReference type="InterPro" id="IPR054483">
    <property type="entry name" value="DC1-like_CT"/>
</dbReference>
<proteinExistence type="predicted"/>